<dbReference type="RefSeq" id="XP_064676148.1">
    <property type="nucleotide sequence ID" value="XM_064827091.1"/>
</dbReference>
<dbReference type="AlphaFoldDB" id="A0AAN7HW76"/>
<keyword evidence="2" id="KW-1185">Reference proteome</keyword>
<name>A0AAN7HW76_9FUNG</name>
<dbReference type="GeneID" id="89951520"/>
<reference evidence="1 2" key="1">
    <citation type="submission" date="2022-11" db="EMBL/GenBank/DDBJ databases">
        <title>Mucor velutinosus strain NIH1002 WGS.</title>
        <authorList>
            <person name="Subramanian P."/>
            <person name="Mullikin J.C."/>
            <person name="Segre J.A."/>
            <person name="Zelazny A.M."/>
        </authorList>
    </citation>
    <scope>NUCLEOTIDE SEQUENCE [LARGE SCALE GENOMIC DNA]</scope>
    <source>
        <strain evidence="1 2">NIH1002</strain>
    </source>
</reference>
<protein>
    <submittedName>
        <fullName evidence="1">G protein subunit beta</fullName>
    </submittedName>
</protein>
<dbReference type="Proteomes" id="UP001304243">
    <property type="component" value="Unassembled WGS sequence"/>
</dbReference>
<sequence length="328" mass="37807">MSNNTSWFKLPSFLRKQSKSATTMQAAPQDMSNEKAIPTTFVSWTPKLPSKKSNTSLNEAASAIHTTHTTSPVPHHPLEVSDLAEQHTNSIDSCIHNKDIVPLRQFLRYSMNRSDQRNFQRRRLMHPATPKYEIEWQKNQWLLLDDSTNKQIEHLCKNGFTKIAIRKDTCLKKHISYNNPSDIDVLLELSFGICDKSTTISQDDEQQHEPIVCHQPRKFSVRRTQWWRTTYHVAEAHLPDWVDPDLCCDAVMMDAPSVLAAMTDNYSRSSLSSSVHYQPKMPDTPIVSQKSSFLHLHQHQQLEDQWSYKPLQYSNPPFLMDKPALVIG</sequence>
<evidence type="ECO:0000313" key="1">
    <source>
        <dbReference type="EMBL" id="KAK4509482.1"/>
    </source>
</evidence>
<dbReference type="EMBL" id="JASEJX010000039">
    <property type="protein sequence ID" value="KAK4509482.1"/>
    <property type="molecule type" value="Genomic_DNA"/>
</dbReference>
<gene>
    <name evidence="1" type="primary">STE4_3</name>
    <name evidence="1" type="ORF">ATC70_007834</name>
</gene>
<accession>A0AAN7HW76</accession>
<proteinExistence type="predicted"/>
<comment type="caution">
    <text evidence="1">The sequence shown here is derived from an EMBL/GenBank/DDBJ whole genome shotgun (WGS) entry which is preliminary data.</text>
</comment>
<organism evidence="1 2">
    <name type="scientific">Mucor velutinosus</name>
    <dbReference type="NCBI Taxonomy" id="708070"/>
    <lineage>
        <taxon>Eukaryota</taxon>
        <taxon>Fungi</taxon>
        <taxon>Fungi incertae sedis</taxon>
        <taxon>Mucoromycota</taxon>
        <taxon>Mucoromycotina</taxon>
        <taxon>Mucoromycetes</taxon>
        <taxon>Mucorales</taxon>
        <taxon>Mucorineae</taxon>
        <taxon>Mucoraceae</taxon>
        <taxon>Mucor</taxon>
    </lineage>
</organism>
<evidence type="ECO:0000313" key="2">
    <source>
        <dbReference type="Proteomes" id="UP001304243"/>
    </source>
</evidence>